<dbReference type="PANTHER" id="PTHR38600:SF2">
    <property type="entry name" value="SLL0088 PROTEIN"/>
    <property type="match status" value="1"/>
</dbReference>
<dbReference type="AlphaFoldDB" id="A0A3M8DXP4"/>
<organism evidence="3 4">
    <name type="scientific">Brevibacillus fluminis</name>
    <dbReference type="NCBI Taxonomy" id="511487"/>
    <lineage>
        <taxon>Bacteria</taxon>
        <taxon>Bacillati</taxon>
        <taxon>Bacillota</taxon>
        <taxon>Bacilli</taxon>
        <taxon>Bacillales</taxon>
        <taxon>Paenibacillaceae</taxon>
        <taxon>Brevibacillus</taxon>
    </lineage>
</organism>
<dbReference type="PROSITE" id="PS50987">
    <property type="entry name" value="HTH_ARSR_2"/>
    <property type="match status" value="1"/>
</dbReference>
<dbReference type="InterPro" id="IPR001845">
    <property type="entry name" value="HTH_ArsR_DNA-bd_dom"/>
</dbReference>
<dbReference type="NCBIfam" id="NF033788">
    <property type="entry name" value="HTH_metalloreg"/>
    <property type="match status" value="1"/>
</dbReference>
<dbReference type="Gene3D" id="1.10.10.10">
    <property type="entry name" value="Winged helix-like DNA-binding domain superfamily/Winged helix DNA-binding domain"/>
    <property type="match status" value="1"/>
</dbReference>
<reference evidence="3 4" key="1">
    <citation type="submission" date="2018-10" db="EMBL/GenBank/DDBJ databases">
        <title>Phylogenomics of Brevibacillus.</title>
        <authorList>
            <person name="Dunlap C."/>
        </authorList>
    </citation>
    <scope>NUCLEOTIDE SEQUENCE [LARGE SCALE GENOMIC DNA]</scope>
    <source>
        <strain evidence="3 4">JCM 15716</strain>
    </source>
</reference>
<dbReference type="EMBL" id="RHHQ01000003">
    <property type="protein sequence ID" value="RNB92315.1"/>
    <property type="molecule type" value="Genomic_DNA"/>
</dbReference>
<dbReference type="InterPro" id="IPR036388">
    <property type="entry name" value="WH-like_DNA-bd_sf"/>
</dbReference>
<comment type="caution">
    <text evidence="3">The sequence shown here is derived from an EMBL/GenBank/DDBJ whole genome shotgun (WGS) entry which is preliminary data.</text>
</comment>
<protein>
    <submittedName>
        <fullName evidence="3">ArsR family transcriptional regulator</fullName>
    </submittedName>
</protein>
<dbReference type="GO" id="GO:0003677">
    <property type="term" value="F:DNA binding"/>
    <property type="evidence" value="ECO:0007669"/>
    <property type="project" value="UniProtKB-KW"/>
</dbReference>
<evidence type="ECO:0000313" key="3">
    <source>
        <dbReference type="EMBL" id="RNB92315.1"/>
    </source>
</evidence>
<dbReference type="Proteomes" id="UP000271031">
    <property type="component" value="Unassembled WGS sequence"/>
</dbReference>
<name>A0A3M8DXP4_9BACL</name>
<dbReference type="SMART" id="SM00418">
    <property type="entry name" value="HTH_ARSR"/>
    <property type="match status" value="1"/>
</dbReference>
<feature type="domain" description="HTH arsR-type" evidence="2">
    <location>
        <begin position="1"/>
        <end position="91"/>
    </location>
</feature>
<dbReference type="Pfam" id="PF01022">
    <property type="entry name" value="HTH_5"/>
    <property type="match status" value="1"/>
</dbReference>
<evidence type="ECO:0000313" key="4">
    <source>
        <dbReference type="Proteomes" id="UP000271031"/>
    </source>
</evidence>
<evidence type="ECO:0000259" key="2">
    <source>
        <dbReference type="PROSITE" id="PS50987"/>
    </source>
</evidence>
<dbReference type="OrthoDB" id="9799175at2"/>
<gene>
    <name evidence="3" type="ORF">EDM56_01030</name>
</gene>
<keyword evidence="4" id="KW-1185">Reference proteome</keyword>
<dbReference type="SUPFAM" id="SSF46785">
    <property type="entry name" value="Winged helix' DNA-binding domain"/>
    <property type="match status" value="1"/>
</dbReference>
<dbReference type="RefSeq" id="WP_122916021.1">
    <property type="nucleotide sequence ID" value="NZ_RHHQ01000003.1"/>
</dbReference>
<sequence>MEQAKQYDVFEGIADPTRRAILSLLSVKQMNVTELSGRFPVTRTAVSKHLRILKGANLIKEEKSGREKIYRLNPQALREVKEWLNHYEQFWDEKIMNLKNLFPSE</sequence>
<dbReference type="InterPro" id="IPR036390">
    <property type="entry name" value="WH_DNA-bd_sf"/>
</dbReference>
<dbReference type="CDD" id="cd00090">
    <property type="entry name" value="HTH_ARSR"/>
    <property type="match status" value="1"/>
</dbReference>
<dbReference type="PRINTS" id="PR00778">
    <property type="entry name" value="HTHARSR"/>
</dbReference>
<accession>A0A3M8DXP4</accession>
<dbReference type="GO" id="GO:0003700">
    <property type="term" value="F:DNA-binding transcription factor activity"/>
    <property type="evidence" value="ECO:0007669"/>
    <property type="project" value="InterPro"/>
</dbReference>
<proteinExistence type="predicted"/>
<keyword evidence="1" id="KW-0238">DNA-binding</keyword>
<dbReference type="InterPro" id="IPR011991">
    <property type="entry name" value="ArsR-like_HTH"/>
</dbReference>
<dbReference type="PANTHER" id="PTHR38600">
    <property type="entry name" value="TRANSCRIPTIONAL REGULATORY PROTEIN"/>
    <property type="match status" value="1"/>
</dbReference>
<evidence type="ECO:0000256" key="1">
    <source>
        <dbReference type="ARBA" id="ARBA00023125"/>
    </source>
</evidence>